<name>A0ABZ1Y584_9ACTN</name>
<dbReference type="Pfam" id="PF01695">
    <property type="entry name" value="IstB_IS21"/>
    <property type="match status" value="1"/>
</dbReference>
<reference evidence="2" key="1">
    <citation type="submission" date="2022-10" db="EMBL/GenBank/DDBJ databases">
        <title>The complete genomes of actinobacterial strains from the NBC collection.</title>
        <authorList>
            <person name="Joergensen T.S."/>
            <person name="Alvarez Arevalo M."/>
            <person name="Sterndorff E.B."/>
            <person name="Faurdal D."/>
            <person name="Vuksanovic O."/>
            <person name="Mourched A.-S."/>
            <person name="Charusanti P."/>
            <person name="Shaw S."/>
            <person name="Blin K."/>
            <person name="Weber T."/>
        </authorList>
    </citation>
    <scope>NUCLEOTIDE SEQUENCE [LARGE SCALE GENOMIC DNA]</scope>
    <source>
        <strain evidence="2">NBC 01686</strain>
    </source>
</reference>
<dbReference type="RefSeq" id="WP_359577065.1">
    <property type="nucleotide sequence ID" value="NZ_CP109207.1"/>
</dbReference>
<proteinExistence type="predicted"/>
<dbReference type="SMART" id="SM00382">
    <property type="entry name" value="AAA"/>
    <property type="match status" value="1"/>
</dbReference>
<dbReference type="PANTHER" id="PTHR30050:SF4">
    <property type="entry name" value="ATP-BINDING PROTEIN RV3427C IN INSERTION SEQUENCE-RELATED"/>
    <property type="match status" value="1"/>
</dbReference>
<organism evidence="2">
    <name type="scientific">Streptomyces althioticus</name>
    <dbReference type="NCBI Taxonomy" id="83380"/>
    <lineage>
        <taxon>Bacteria</taxon>
        <taxon>Bacillati</taxon>
        <taxon>Actinomycetota</taxon>
        <taxon>Actinomycetes</taxon>
        <taxon>Kitasatosporales</taxon>
        <taxon>Streptomycetaceae</taxon>
        <taxon>Streptomyces</taxon>
        <taxon>Streptomyces althioticus group</taxon>
    </lineage>
</organism>
<feature type="domain" description="AAA+ ATPase" evidence="1">
    <location>
        <begin position="144"/>
        <end position="279"/>
    </location>
</feature>
<accession>A0ABZ1Y584</accession>
<keyword evidence="2" id="KW-0067">ATP-binding</keyword>
<dbReference type="InterPro" id="IPR002611">
    <property type="entry name" value="IstB_ATP-bd"/>
</dbReference>
<dbReference type="EMBL" id="CP109207">
    <property type="protein sequence ID" value="WUU54670.1"/>
    <property type="molecule type" value="Genomic_DNA"/>
</dbReference>
<dbReference type="Gene3D" id="3.40.50.300">
    <property type="entry name" value="P-loop containing nucleotide triphosphate hydrolases"/>
    <property type="match status" value="1"/>
</dbReference>
<keyword evidence="2" id="KW-0547">Nucleotide-binding</keyword>
<dbReference type="InterPro" id="IPR003593">
    <property type="entry name" value="AAA+_ATPase"/>
</dbReference>
<gene>
    <name evidence="2" type="ORF">OIE82_16615</name>
</gene>
<dbReference type="PANTHER" id="PTHR30050">
    <property type="entry name" value="CHROMOSOMAL REPLICATION INITIATOR PROTEIN DNAA"/>
    <property type="match status" value="1"/>
</dbReference>
<evidence type="ECO:0000313" key="2">
    <source>
        <dbReference type="EMBL" id="WUU54670.1"/>
    </source>
</evidence>
<sequence>MARIRTIKPEAFVSESLAVVTLTAERTFFGLLTQADDQGRYRDHAAIIAGQLWVLRPEHTPAEVEKDLAQLADRLNGILAGRGIDPGAVAAEPPAEPVTALELADARIPARYRRALADHPQIIAWADHIAHAGRPGPSGPGIAEGPSLLIAGPTGTGKTHQAYGAVRALLARGVRLRWEAVTTADLYARLRPRAGHDAERDLQTLARSPLLLLDDLGAAKTSEWTEELTYRLINHRYEHLLPTLITTNLPTAELRTTLGDRVASRLAEMTDRVILKGPDRRRHRSS</sequence>
<dbReference type="GO" id="GO:0005524">
    <property type="term" value="F:ATP binding"/>
    <property type="evidence" value="ECO:0007669"/>
    <property type="project" value="UniProtKB-KW"/>
</dbReference>
<dbReference type="SUPFAM" id="SSF52540">
    <property type="entry name" value="P-loop containing nucleoside triphosphate hydrolases"/>
    <property type="match status" value="1"/>
</dbReference>
<dbReference type="InterPro" id="IPR027417">
    <property type="entry name" value="P-loop_NTPase"/>
</dbReference>
<protein>
    <submittedName>
        <fullName evidence="2">ATP-binding protein</fullName>
    </submittedName>
</protein>
<evidence type="ECO:0000259" key="1">
    <source>
        <dbReference type="SMART" id="SM00382"/>
    </source>
</evidence>